<dbReference type="SUPFAM" id="SSF48008">
    <property type="entry name" value="GntR ligand-binding domain-like"/>
    <property type="match status" value="1"/>
</dbReference>
<keyword evidence="3" id="KW-0804">Transcription</keyword>
<dbReference type="RefSeq" id="WP_126834036.1">
    <property type="nucleotide sequence ID" value="NZ_PIPT01000006.1"/>
</dbReference>
<dbReference type="EMBL" id="PIPT01000006">
    <property type="protein sequence ID" value="RUO47248.1"/>
    <property type="molecule type" value="Genomic_DNA"/>
</dbReference>
<evidence type="ECO:0000256" key="2">
    <source>
        <dbReference type="ARBA" id="ARBA00023125"/>
    </source>
</evidence>
<dbReference type="SMART" id="SM00345">
    <property type="entry name" value="HTH_GNTR"/>
    <property type="match status" value="1"/>
</dbReference>
<gene>
    <name evidence="5" type="ORF">CWE21_08620</name>
</gene>
<dbReference type="Proteomes" id="UP000286678">
    <property type="component" value="Unassembled WGS sequence"/>
</dbReference>
<accession>A0A432XES6</accession>
<keyword evidence="1" id="KW-0805">Transcription regulation</keyword>
<dbReference type="Gene3D" id="1.10.10.10">
    <property type="entry name" value="Winged helix-like DNA-binding domain superfamily/Winged helix DNA-binding domain"/>
    <property type="match status" value="1"/>
</dbReference>
<organism evidence="5 6">
    <name type="scientific">Pseudidiomarina aquimaris</name>
    <dbReference type="NCBI Taxonomy" id="641841"/>
    <lineage>
        <taxon>Bacteria</taxon>
        <taxon>Pseudomonadati</taxon>
        <taxon>Pseudomonadota</taxon>
        <taxon>Gammaproteobacteria</taxon>
        <taxon>Alteromonadales</taxon>
        <taxon>Idiomarinaceae</taxon>
        <taxon>Pseudidiomarina</taxon>
    </lineage>
</organism>
<dbReference type="InterPro" id="IPR011711">
    <property type="entry name" value="GntR_C"/>
</dbReference>
<evidence type="ECO:0000313" key="6">
    <source>
        <dbReference type="Proteomes" id="UP000286678"/>
    </source>
</evidence>
<dbReference type="SUPFAM" id="SSF46785">
    <property type="entry name" value="Winged helix' DNA-binding domain"/>
    <property type="match status" value="1"/>
</dbReference>
<keyword evidence="6" id="KW-1185">Reference proteome</keyword>
<evidence type="ECO:0000259" key="4">
    <source>
        <dbReference type="PROSITE" id="PS50949"/>
    </source>
</evidence>
<dbReference type="PRINTS" id="PR00035">
    <property type="entry name" value="HTHGNTR"/>
</dbReference>
<protein>
    <submittedName>
        <fullName evidence="5">GntR family transcriptional regulator</fullName>
    </submittedName>
</protein>
<dbReference type="InterPro" id="IPR036388">
    <property type="entry name" value="WH-like_DNA-bd_sf"/>
</dbReference>
<dbReference type="InterPro" id="IPR008920">
    <property type="entry name" value="TF_FadR/GntR_C"/>
</dbReference>
<dbReference type="Pfam" id="PF00392">
    <property type="entry name" value="GntR"/>
    <property type="match status" value="1"/>
</dbReference>
<dbReference type="SMART" id="SM00895">
    <property type="entry name" value="FCD"/>
    <property type="match status" value="1"/>
</dbReference>
<evidence type="ECO:0000256" key="3">
    <source>
        <dbReference type="ARBA" id="ARBA00023163"/>
    </source>
</evidence>
<dbReference type="PANTHER" id="PTHR43537:SF41">
    <property type="entry name" value="TRANSCRIPTIONAL REGULATORY PROTEIN"/>
    <property type="match status" value="1"/>
</dbReference>
<dbReference type="PANTHER" id="PTHR43537">
    <property type="entry name" value="TRANSCRIPTIONAL REGULATOR, GNTR FAMILY"/>
    <property type="match status" value="1"/>
</dbReference>
<dbReference type="Pfam" id="PF07729">
    <property type="entry name" value="FCD"/>
    <property type="match status" value="1"/>
</dbReference>
<dbReference type="InterPro" id="IPR000524">
    <property type="entry name" value="Tscrpt_reg_HTH_GntR"/>
</dbReference>
<dbReference type="AlphaFoldDB" id="A0A432XES6"/>
<name>A0A432XES6_9GAMM</name>
<evidence type="ECO:0000256" key="1">
    <source>
        <dbReference type="ARBA" id="ARBA00023015"/>
    </source>
</evidence>
<sequence length="215" mass="24143">MTNAYKTRTQLAVEAIREKILTGVIQAGEPLRQSALADELEVSRIPIREALLQLEAEGLVEFEAHKGATATRLAADQVHELFELRALLECDLLRRAIPNLKIDDFRASERLVQEMAAAYTNNSAQNSWSDLNTRFHLSLYEAAQRPQTLELVQNLLVKSDRYIRVHLALAGGVDNAEREHAALLECCRERHIDAACALLQEHIERSAQEIAALLK</sequence>
<proteinExistence type="predicted"/>
<keyword evidence="2" id="KW-0238">DNA-binding</keyword>
<evidence type="ECO:0000313" key="5">
    <source>
        <dbReference type="EMBL" id="RUO47248.1"/>
    </source>
</evidence>
<comment type="caution">
    <text evidence="5">The sequence shown here is derived from an EMBL/GenBank/DDBJ whole genome shotgun (WGS) entry which is preliminary data.</text>
</comment>
<dbReference type="CDD" id="cd07377">
    <property type="entry name" value="WHTH_GntR"/>
    <property type="match status" value="1"/>
</dbReference>
<dbReference type="OrthoDB" id="9799812at2"/>
<reference evidence="6" key="1">
    <citation type="journal article" date="2018" name="Front. Microbiol.">
        <title>Genome-Based Analysis Reveals the Taxonomy and Diversity of the Family Idiomarinaceae.</title>
        <authorList>
            <person name="Liu Y."/>
            <person name="Lai Q."/>
            <person name="Shao Z."/>
        </authorList>
    </citation>
    <scope>NUCLEOTIDE SEQUENCE [LARGE SCALE GENOMIC DNA]</scope>
    <source>
        <strain evidence="6">SW15</strain>
    </source>
</reference>
<dbReference type="GO" id="GO:0003677">
    <property type="term" value="F:DNA binding"/>
    <property type="evidence" value="ECO:0007669"/>
    <property type="project" value="UniProtKB-KW"/>
</dbReference>
<dbReference type="Gene3D" id="1.20.120.530">
    <property type="entry name" value="GntR ligand-binding domain-like"/>
    <property type="match status" value="1"/>
</dbReference>
<dbReference type="InterPro" id="IPR036390">
    <property type="entry name" value="WH_DNA-bd_sf"/>
</dbReference>
<dbReference type="GO" id="GO:0003700">
    <property type="term" value="F:DNA-binding transcription factor activity"/>
    <property type="evidence" value="ECO:0007669"/>
    <property type="project" value="InterPro"/>
</dbReference>
<dbReference type="PROSITE" id="PS50949">
    <property type="entry name" value="HTH_GNTR"/>
    <property type="match status" value="1"/>
</dbReference>
<feature type="domain" description="HTH gntR-type" evidence="4">
    <location>
        <begin position="6"/>
        <end position="73"/>
    </location>
</feature>